<organism evidence="2 3">
    <name type="scientific">Panagrellus redivivus</name>
    <name type="common">Microworm</name>
    <dbReference type="NCBI Taxonomy" id="6233"/>
    <lineage>
        <taxon>Eukaryota</taxon>
        <taxon>Metazoa</taxon>
        <taxon>Ecdysozoa</taxon>
        <taxon>Nematoda</taxon>
        <taxon>Chromadorea</taxon>
        <taxon>Rhabditida</taxon>
        <taxon>Tylenchina</taxon>
        <taxon>Panagrolaimomorpha</taxon>
        <taxon>Panagrolaimoidea</taxon>
        <taxon>Panagrolaimidae</taxon>
        <taxon>Panagrellus</taxon>
    </lineage>
</organism>
<protein>
    <submittedName>
        <fullName evidence="3">Uncharacterized protein</fullName>
    </submittedName>
</protein>
<evidence type="ECO:0000313" key="2">
    <source>
        <dbReference type="Proteomes" id="UP000492821"/>
    </source>
</evidence>
<sequence>MGQPNTSHLSEQCCPHGKPFTSGTCCTDAERSQSPESSSQWRCRDCETRKCSIYSQPTFVTVCLAGRAADDSRSYDQRRPQAPSHDRIANGFTGSYQQDSQLLYSRALLPKVN</sequence>
<reference evidence="2" key="1">
    <citation type="journal article" date="2013" name="Genetics">
        <title>The draft genome and transcriptome of Panagrellus redivivus are shaped by the harsh demands of a free-living lifestyle.</title>
        <authorList>
            <person name="Srinivasan J."/>
            <person name="Dillman A.R."/>
            <person name="Macchietto M.G."/>
            <person name="Heikkinen L."/>
            <person name="Lakso M."/>
            <person name="Fracchia K.M."/>
            <person name="Antoshechkin I."/>
            <person name="Mortazavi A."/>
            <person name="Wong G."/>
            <person name="Sternberg P.W."/>
        </authorList>
    </citation>
    <scope>NUCLEOTIDE SEQUENCE [LARGE SCALE GENOMIC DNA]</scope>
    <source>
        <strain evidence="2">MT8872</strain>
    </source>
</reference>
<dbReference type="Proteomes" id="UP000492821">
    <property type="component" value="Unassembled WGS sequence"/>
</dbReference>
<feature type="region of interest" description="Disordered" evidence="1">
    <location>
        <begin position="72"/>
        <end position="92"/>
    </location>
</feature>
<keyword evidence="2" id="KW-1185">Reference proteome</keyword>
<dbReference type="AlphaFoldDB" id="A0A7E4VHI1"/>
<name>A0A7E4VHI1_PANRE</name>
<feature type="compositionally biased region" description="Basic and acidic residues" evidence="1">
    <location>
        <begin position="72"/>
        <end position="88"/>
    </location>
</feature>
<dbReference type="WBParaSite" id="Pan_g20469.t1">
    <property type="protein sequence ID" value="Pan_g20469.t1"/>
    <property type="gene ID" value="Pan_g20469"/>
</dbReference>
<evidence type="ECO:0000313" key="3">
    <source>
        <dbReference type="WBParaSite" id="Pan_g20469.t1"/>
    </source>
</evidence>
<proteinExistence type="predicted"/>
<accession>A0A7E4VHI1</accession>
<reference evidence="3" key="2">
    <citation type="submission" date="2020-10" db="UniProtKB">
        <authorList>
            <consortium name="WormBaseParasite"/>
        </authorList>
    </citation>
    <scope>IDENTIFICATION</scope>
</reference>
<evidence type="ECO:0000256" key="1">
    <source>
        <dbReference type="SAM" id="MobiDB-lite"/>
    </source>
</evidence>